<dbReference type="EMBL" id="JASPKZ010004409">
    <property type="protein sequence ID" value="KAJ9590304.1"/>
    <property type="molecule type" value="Genomic_DNA"/>
</dbReference>
<sequence length="87" mass="10247">LKILNGFPKYFYLKKFQTLRSTHNLRDLSLTSMFVEIFISFVPPGAPPLLSRYLEYNALIPWSVLGRFLIVSSLRHFLILILALWQY</sequence>
<protein>
    <submittedName>
        <fullName evidence="2">Uncharacterized protein</fullName>
    </submittedName>
</protein>
<feature type="non-terminal residue" evidence="2">
    <location>
        <position position="87"/>
    </location>
</feature>
<keyword evidence="3" id="KW-1185">Reference proteome</keyword>
<feature type="transmembrane region" description="Helical" evidence="1">
    <location>
        <begin position="64"/>
        <end position="85"/>
    </location>
</feature>
<gene>
    <name evidence="2" type="ORF">L9F63_027856</name>
</gene>
<dbReference type="Proteomes" id="UP001233999">
    <property type="component" value="Unassembled WGS sequence"/>
</dbReference>
<accession>A0AAD8A0M6</accession>
<organism evidence="2 3">
    <name type="scientific">Diploptera punctata</name>
    <name type="common">Pacific beetle cockroach</name>
    <dbReference type="NCBI Taxonomy" id="6984"/>
    <lineage>
        <taxon>Eukaryota</taxon>
        <taxon>Metazoa</taxon>
        <taxon>Ecdysozoa</taxon>
        <taxon>Arthropoda</taxon>
        <taxon>Hexapoda</taxon>
        <taxon>Insecta</taxon>
        <taxon>Pterygota</taxon>
        <taxon>Neoptera</taxon>
        <taxon>Polyneoptera</taxon>
        <taxon>Dictyoptera</taxon>
        <taxon>Blattodea</taxon>
        <taxon>Blaberoidea</taxon>
        <taxon>Blaberidae</taxon>
        <taxon>Diplopterinae</taxon>
        <taxon>Diploptera</taxon>
    </lineage>
</organism>
<evidence type="ECO:0000256" key="1">
    <source>
        <dbReference type="SAM" id="Phobius"/>
    </source>
</evidence>
<reference evidence="2" key="1">
    <citation type="journal article" date="2023" name="IScience">
        <title>Live-bearing cockroach genome reveals convergent evolutionary mechanisms linked to viviparity in insects and beyond.</title>
        <authorList>
            <person name="Fouks B."/>
            <person name="Harrison M.C."/>
            <person name="Mikhailova A.A."/>
            <person name="Marchal E."/>
            <person name="English S."/>
            <person name="Carruthers M."/>
            <person name="Jennings E.C."/>
            <person name="Chiamaka E.L."/>
            <person name="Frigard R.A."/>
            <person name="Pippel M."/>
            <person name="Attardo G.M."/>
            <person name="Benoit J.B."/>
            <person name="Bornberg-Bauer E."/>
            <person name="Tobe S.S."/>
        </authorList>
    </citation>
    <scope>NUCLEOTIDE SEQUENCE</scope>
    <source>
        <strain evidence="2">Stay&amp;Tobe</strain>
    </source>
</reference>
<feature type="transmembrane region" description="Helical" evidence="1">
    <location>
        <begin position="25"/>
        <end position="44"/>
    </location>
</feature>
<keyword evidence="1" id="KW-0812">Transmembrane</keyword>
<proteinExistence type="predicted"/>
<evidence type="ECO:0000313" key="2">
    <source>
        <dbReference type="EMBL" id="KAJ9590304.1"/>
    </source>
</evidence>
<feature type="non-terminal residue" evidence="2">
    <location>
        <position position="1"/>
    </location>
</feature>
<keyword evidence="1" id="KW-1133">Transmembrane helix</keyword>
<name>A0AAD8A0M6_DIPPU</name>
<evidence type="ECO:0000313" key="3">
    <source>
        <dbReference type="Proteomes" id="UP001233999"/>
    </source>
</evidence>
<comment type="caution">
    <text evidence="2">The sequence shown here is derived from an EMBL/GenBank/DDBJ whole genome shotgun (WGS) entry which is preliminary data.</text>
</comment>
<keyword evidence="1" id="KW-0472">Membrane</keyword>
<reference evidence="2" key="2">
    <citation type="submission" date="2023-05" db="EMBL/GenBank/DDBJ databases">
        <authorList>
            <person name="Fouks B."/>
        </authorList>
    </citation>
    <scope>NUCLEOTIDE SEQUENCE</scope>
    <source>
        <strain evidence="2">Stay&amp;Tobe</strain>
        <tissue evidence="2">Testes</tissue>
    </source>
</reference>
<dbReference type="AlphaFoldDB" id="A0AAD8A0M6"/>